<accession>A0AAD7CYB2</accession>
<proteinExistence type="predicted"/>
<dbReference type="AlphaFoldDB" id="A0AAD7CYB2"/>
<reference evidence="1" key="1">
    <citation type="submission" date="2023-03" db="EMBL/GenBank/DDBJ databases">
        <title>Massive genome expansion in bonnet fungi (Mycena s.s.) driven by repeated elements and novel gene families across ecological guilds.</title>
        <authorList>
            <consortium name="Lawrence Berkeley National Laboratory"/>
            <person name="Harder C.B."/>
            <person name="Miyauchi S."/>
            <person name="Viragh M."/>
            <person name="Kuo A."/>
            <person name="Thoen E."/>
            <person name="Andreopoulos B."/>
            <person name="Lu D."/>
            <person name="Skrede I."/>
            <person name="Drula E."/>
            <person name="Henrissat B."/>
            <person name="Morin E."/>
            <person name="Kohler A."/>
            <person name="Barry K."/>
            <person name="LaButti K."/>
            <person name="Morin E."/>
            <person name="Salamov A."/>
            <person name="Lipzen A."/>
            <person name="Mereny Z."/>
            <person name="Hegedus B."/>
            <person name="Baldrian P."/>
            <person name="Stursova M."/>
            <person name="Weitz H."/>
            <person name="Taylor A."/>
            <person name="Grigoriev I.V."/>
            <person name="Nagy L.G."/>
            <person name="Martin F."/>
            <person name="Kauserud H."/>
        </authorList>
    </citation>
    <scope>NUCLEOTIDE SEQUENCE</scope>
    <source>
        <strain evidence="1">CBHHK067</strain>
    </source>
</reference>
<organism evidence="1 2">
    <name type="scientific">Mycena rosella</name>
    <name type="common">Pink bonnet</name>
    <name type="synonym">Agaricus rosellus</name>
    <dbReference type="NCBI Taxonomy" id="1033263"/>
    <lineage>
        <taxon>Eukaryota</taxon>
        <taxon>Fungi</taxon>
        <taxon>Dikarya</taxon>
        <taxon>Basidiomycota</taxon>
        <taxon>Agaricomycotina</taxon>
        <taxon>Agaricomycetes</taxon>
        <taxon>Agaricomycetidae</taxon>
        <taxon>Agaricales</taxon>
        <taxon>Marasmiineae</taxon>
        <taxon>Mycenaceae</taxon>
        <taxon>Mycena</taxon>
    </lineage>
</organism>
<dbReference type="Proteomes" id="UP001221757">
    <property type="component" value="Unassembled WGS sequence"/>
</dbReference>
<dbReference type="EMBL" id="JARKIE010000184">
    <property type="protein sequence ID" value="KAJ7669793.1"/>
    <property type="molecule type" value="Genomic_DNA"/>
</dbReference>
<comment type="caution">
    <text evidence="1">The sequence shown here is derived from an EMBL/GenBank/DDBJ whole genome shotgun (WGS) entry which is preliminary data.</text>
</comment>
<evidence type="ECO:0000313" key="1">
    <source>
        <dbReference type="EMBL" id="KAJ7669793.1"/>
    </source>
</evidence>
<sequence length="343" mass="39041">MPSPAIYTQGRPDPVEVWRAVWSRAEPPRGTKVRSSDLVLKSSKVEQVTRYLDAAEMPNVGISVTGHHSYEQNYSSELQLFQFITVLRLNVIYKVLFWPYFSSPPQWSHDEAVIVVPSTRLVFEIRKNPHCQFLENCSQIVNNLETATIIWKGRHLPTSANILQQSQYNPIQDNQIGARMSRQIEVFPVAVDTLTIAPYAVNVQHTIPAMQYLRHIIARRRREHSRDLHLTPPTYDHPSRVEVHIKARLLADSKYAGLLADLVAVNVAPYRLMGELQSINFTESTYKDTYRNHMKTLFDTRAGGGRTALHNVLHGLYKDAIDSAVPRRAKAFWAIFGQSGTSV</sequence>
<keyword evidence="2" id="KW-1185">Reference proteome</keyword>
<name>A0AAD7CYB2_MYCRO</name>
<protein>
    <submittedName>
        <fullName evidence="1">Uncharacterized protein</fullName>
    </submittedName>
</protein>
<gene>
    <name evidence="1" type="ORF">B0H17DRAFT_1142028</name>
</gene>
<evidence type="ECO:0000313" key="2">
    <source>
        <dbReference type="Proteomes" id="UP001221757"/>
    </source>
</evidence>